<dbReference type="GO" id="GO:0003677">
    <property type="term" value="F:DNA binding"/>
    <property type="evidence" value="ECO:0007669"/>
    <property type="project" value="InterPro"/>
</dbReference>
<evidence type="ECO:0000313" key="6">
    <source>
        <dbReference type="EMBL" id="ETS73965.1"/>
    </source>
</evidence>
<dbReference type="EMBL" id="KI912120">
    <property type="protein sequence ID" value="ETS73965.1"/>
    <property type="molecule type" value="Genomic_DNA"/>
</dbReference>
<evidence type="ECO:0000256" key="2">
    <source>
        <dbReference type="ARBA" id="ARBA00022723"/>
    </source>
</evidence>
<dbReference type="OrthoDB" id="6612291at2759"/>
<feature type="domain" description="Zn(2)-C6 fungal-type" evidence="5">
    <location>
        <begin position="21"/>
        <end position="53"/>
    </location>
</feature>
<dbReference type="InterPro" id="IPR050613">
    <property type="entry name" value="Sec_Metabolite_Reg"/>
</dbReference>
<dbReference type="InParanoid" id="W3WJ59"/>
<dbReference type="Pfam" id="PF00172">
    <property type="entry name" value="Zn_clus"/>
    <property type="match status" value="1"/>
</dbReference>
<dbReference type="GO" id="GO:0005634">
    <property type="term" value="C:nucleus"/>
    <property type="evidence" value="ECO:0007669"/>
    <property type="project" value="UniProtKB-SubCell"/>
</dbReference>
<dbReference type="SMART" id="SM00066">
    <property type="entry name" value="GAL4"/>
    <property type="match status" value="1"/>
</dbReference>
<dbReference type="InterPro" id="IPR036864">
    <property type="entry name" value="Zn2-C6_fun-type_DNA-bd_sf"/>
</dbReference>
<sequence>MDSTEEPPFPLPRRLNGRLAACDPCRLRKVACDHTRPICNRCRRRASGSECVYSEPDPRTRPLKPPRRPAPNASPLQPSGSDFAERSPQERPLSWSSQSGSNTPTHDRGYLGATSFGAVFEEARNSLSLLSALDLNQTQVESRRDEGSVFSRELTPPLQEMCLYVLRCLADHLSEDCEQPDDSSSDHHGWEDEAVDRIINSLRLAFAHSRDQGEKGLKLIAEKISHNTERPLRDDVSTTEDWLRQFCGENLRWESLGLLWAYLQRISDILHSITCHRFDWLAAKYSAKTGRTCLDYCVTISRHLAEQNTLLLDVARRKATLESIICGEARVPSYVAFGIVVTMMTFLGLHVQQNDPLYRPTLCSELRRRIFAQVFVSDKLVVSFTGRPPLLSRRFCTTPLPLDIRDEDLASGPDVLDRAVASLDQNGWNTDGGLYSATLIRARTMIAYVRDELVEIALSQNTIVSLDHLQEIRARQYQMFSEFPKSLMYQHEELIDPDVDVRKVYVKVLLHLEHLKNIFFAERLLLLHGHVDSSDIIVTSFAMLKMVLLFWTHRERFSLPSIRREFDWDVLVYGAPAAGILCLELLRPTVPRLHPKNNEVSRSNIIQQLSLLVALLDWVNPSAPNRDLCVDSRTIIQRVLDHHLNFGTDVTSMGHTPMDWGPVSVPDFSFDLINTFDWVRSGMQ</sequence>
<dbReference type="AlphaFoldDB" id="W3WJ59"/>
<dbReference type="SMART" id="SM00906">
    <property type="entry name" value="Fungal_trans"/>
    <property type="match status" value="1"/>
</dbReference>
<proteinExistence type="predicted"/>
<dbReference type="CDD" id="cd00067">
    <property type="entry name" value="GAL4"/>
    <property type="match status" value="1"/>
</dbReference>
<dbReference type="GO" id="GO:0000981">
    <property type="term" value="F:DNA-binding transcription factor activity, RNA polymerase II-specific"/>
    <property type="evidence" value="ECO:0007669"/>
    <property type="project" value="InterPro"/>
</dbReference>
<evidence type="ECO:0000313" key="7">
    <source>
        <dbReference type="Proteomes" id="UP000030651"/>
    </source>
</evidence>
<dbReference type="SUPFAM" id="SSF57701">
    <property type="entry name" value="Zn2/Cys6 DNA-binding domain"/>
    <property type="match status" value="1"/>
</dbReference>
<dbReference type="Proteomes" id="UP000030651">
    <property type="component" value="Unassembled WGS sequence"/>
</dbReference>
<dbReference type="PANTHER" id="PTHR31001:SF40">
    <property type="entry name" value="ZN(II)2CYS6 TRANSCRIPTION FACTOR (EUROFUNG)"/>
    <property type="match status" value="1"/>
</dbReference>
<keyword evidence="2" id="KW-0479">Metal-binding</keyword>
<keyword evidence="7" id="KW-1185">Reference proteome</keyword>
<name>W3WJ59_PESFW</name>
<dbReference type="PROSITE" id="PS00463">
    <property type="entry name" value="ZN2_CY6_FUNGAL_1"/>
    <property type="match status" value="1"/>
</dbReference>
<protein>
    <recommendedName>
        <fullName evidence="5">Zn(2)-C6 fungal-type domain-containing protein</fullName>
    </recommendedName>
</protein>
<dbReference type="CDD" id="cd12148">
    <property type="entry name" value="fungal_TF_MHR"/>
    <property type="match status" value="1"/>
</dbReference>
<dbReference type="PROSITE" id="PS50048">
    <property type="entry name" value="ZN2_CY6_FUNGAL_2"/>
    <property type="match status" value="1"/>
</dbReference>
<dbReference type="HOGENOM" id="CLU_013296_1_1_1"/>
<dbReference type="GO" id="GO:0006351">
    <property type="term" value="P:DNA-templated transcription"/>
    <property type="evidence" value="ECO:0007669"/>
    <property type="project" value="InterPro"/>
</dbReference>
<comment type="subcellular location">
    <subcellularLocation>
        <location evidence="1">Nucleus</location>
    </subcellularLocation>
</comment>
<organism evidence="6 7">
    <name type="scientific">Pestalotiopsis fici (strain W106-1 / CGMCC3.15140)</name>
    <dbReference type="NCBI Taxonomy" id="1229662"/>
    <lineage>
        <taxon>Eukaryota</taxon>
        <taxon>Fungi</taxon>
        <taxon>Dikarya</taxon>
        <taxon>Ascomycota</taxon>
        <taxon>Pezizomycotina</taxon>
        <taxon>Sordariomycetes</taxon>
        <taxon>Xylariomycetidae</taxon>
        <taxon>Amphisphaeriales</taxon>
        <taxon>Sporocadaceae</taxon>
        <taxon>Pestalotiopsis</taxon>
    </lineage>
</organism>
<evidence type="ECO:0000259" key="5">
    <source>
        <dbReference type="PROSITE" id="PS50048"/>
    </source>
</evidence>
<dbReference type="STRING" id="1229662.W3WJ59"/>
<accession>W3WJ59</accession>
<dbReference type="InterPro" id="IPR007219">
    <property type="entry name" value="XnlR_reg_dom"/>
</dbReference>
<dbReference type="RefSeq" id="XP_007840603.1">
    <property type="nucleotide sequence ID" value="XM_007842412.1"/>
</dbReference>
<keyword evidence="3" id="KW-0539">Nucleus</keyword>
<dbReference type="GO" id="GO:0008270">
    <property type="term" value="F:zinc ion binding"/>
    <property type="evidence" value="ECO:0007669"/>
    <property type="project" value="InterPro"/>
</dbReference>
<dbReference type="GeneID" id="19278844"/>
<dbReference type="KEGG" id="pfy:PFICI_13831"/>
<dbReference type="eggNOG" id="ENOG502SI1U">
    <property type="taxonomic scope" value="Eukaryota"/>
</dbReference>
<dbReference type="PANTHER" id="PTHR31001">
    <property type="entry name" value="UNCHARACTERIZED TRANSCRIPTIONAL REGULATORY PROTEIN"/>
    <property type="match status" value="1"/>
</dbReference>
<dbReference type="InterPro" id="IPR001138">
    <property type="entry name" value="Zn2Cys6_DnaBD"/>
</dbReference>
<gene>
    <name evidence="6" type="ORF">PFICI_13831</name>
</gene>
<reference evidence="7" key="1">
    <citation type="journal article" date="2015" name="BMC Genomics">
        <title>Genomic and transcriptomic analysis of the endophytic fungus Pestalotiopsis fici reveals its lifestyle and high potential for synthesis of natural products.</title>
        <authorList>
            <person name="Wang X."/>
            <person name="Zhang X."/>
            <person name="Liu L."/>
            <person name="Xiang M."/>
            <person name="Wang W."/>
            <person name="Sun X."/>
            <person name="Che Y."/>
            <person name="Guo L."/>
            <person name="Liu G."/>
            <person name="Guo L."/>
            <person name="Wang C."/>
            <person name="Yin W.B."/>
            <person name="Stadler M."/>
            <person name="Zhang X."/>
            <person name="Liu X."/>
        </authorList>
    </citation>
    <scope>NUCLEOTIDE SEQUENCE [LARGE SCALE GENOMIC DNA]</scope>
    <source>
        <strain evidence="7">W106-1 / CGMCC3.15140</strain>
    </source>
</reference>
<evidence type="ECO:0000256" key="1">
    <source>
        <dbReference type="ARBA" id="ARBA00004123"/>
    </source>
</evidence>
<dbReference type="Gene3D" id="4.10.240.10">
    <property type="entry name" value="Zn(2)-C6 fungal-type DNA-binding domain"/>
    <property type="match status" value="1"/>
</dbReference>
<feature type="compositionally biased region" description="Polar residues" evidence="4">
    <location>
        <begin position="94"/>
        <end position="104"/>
    </location>
</feature>
<evidence type="ECO:0000256" key="4">
    <source>
        <dbReference type="SAM" id="MobiDB-lite"/>
    </source>
</evidence>
<feature type="region of interest" description="Disordered" evidence="4">
    <location>
        <begin position="50"/>
        <end position="109"/>
    </location>
</feature>
<dbReference type="OMA" id="WIFRAIQ"/>
<evidence type="ECO:0000256" key="3">
    <source>
        <dbReference type="ARBA" id="ARBA00023242"/>
    </source>
</evidence>
<dbReference type="Pfam" id="PF04082">
    <property type="entry name" value="Fungal_trans"/>
    <property type="match status" value="1"/>
</dbReference>